<protein>
    <submittedName>
        <fullName evidence="1">Uncharacterized protein</fullName>
    </submittedName>
</protein>
<gene>
    <name evidence="1" type="ORF">M9Y10_033026</name>
</gene>
<dbReference type="EMBL" id="JAPFFF010000055">
    <property type="protein sequence ID" value="KAK8838400.1"/>
    <property type="molecule type" value="Genomic_DNA"/>
</dbReference>
<dbReference type="Proteomes" id="UP001470230">
    <property type="component" value="Unassembled WGS sequence"/>
</dbReference>
<comment type="caution">
    <text evidence="1">The sequence shown here is derived from an EMBL/GenBank/DDBJ whole genome shotgun (WGS) entry which is preliminary data.</text>
</comment>
<name>A0ABR2GYT7_9EUKA</name>
<keyword evidence="2" id="KW-1185">Reference proteome</keyword>
<evidence type="ECO:0000313" key="2">
    <source>
        <dbReference type="Proteomes" id="UP001470230"/>
    </source>
</evidence>
<reference evidence="1 2" key="1">
    <citation type="submission" date="2024-04" db="EMBL/GenBank/DDBJ databases">
        <title>Tritrichomonas musculus Genome.</title>
        <authorList>
            <person name="Alves-Ferreira E."/>
            <person name="Grigg M."/>
            <person name="Lorenzi H."/>
            <person name="Galac M."/>
        </authorList>
    </citation>
    <scope>NUCLEOTIDE SEQUENCE [LARGE SCALE GENOMIC DNA]</scope>
    <source>
        <strain evidence="1 2">EAF2021</strain>
    </source>
</reference>
<evidence type="ECO:0000313" key="1">
    <source>
        <dbReference type="EMBL" id="KAK8838400.1"/>
    </source>
</evidence>
<organism evidence="1 2">
    <name type="scientific">Tritrichomonas musculus</name>
    <dbReference type="NCBI Taxonomy" id="1915356"/>
    <lineage>
        <taxon>Eukaryota</taxon>
        <taxon>Metamonada</taxon>
        <taxon>Parabasalia</taxon>
        <taxon>Tritrichomonadida</taxon>
        <taxon>Tritrichomonadidae</taxon>
        <taxon>Tritrichomonas</taxon>
    </lineage>
</organism>
<accession>A0ABR2GYT7</accession>
<proteinExistence type="predicted"/>
<sequence length="446" mass="51274">MSTKINGFTEEKDDQSSKLNDLLSKDSSDFKNIITKPIILDSLNRNVKEIRQYLSKHLPRLLKLAICNSKSIESLSAMKILTSKNASKITNLVKTSFFTDFTTELLSKDNVSPMIVGRLSEIALNLFSSGNLDFLSHAGFVILFLKYLDNCSVCELFLSLFDYKKKMTVSQDWLFEIRFDSEIALILKKLLKDDISCDGYSFQQESSISLLRIINKALENWRTRPQILNGPILSVFLDYYHLPTHVNNFYWQTVNSLHDPITKDQLLMYAKEARSILINPIDEIHMYHSEALQFLKKYIGCNPELFDTELIKSVISLMMQFEKCQLFLIESADLILTICQTKDLSPKIEKYIPLFIDEADDDKRSPFQIISLAIAKELYINQLTNGIFNKANKSSTFVKNTLLPYIQKLNSEYGVSPDDIIEVPDPIQVIDDKKTFWDIFSKLTVP</sequence>